<dbReference type="GO" id="GO:0007034">
    <property type="term" value="P:vacuolar transport"/>
    <property type="evidence" value="ECO:0007669"/>
    <property type="project" value="InterPro"/>
</dbReference>
<dbReference type="Gene3D" id="6.10.140.1230">
    <property type="match status" value="1"/>
</dbReference>
<reference evidence="1 2" key="1">
    <citation type="journal article" date="2020" name="Nat. Food">
        <title>A phased Vanilla planifolia genome enables genetic improvement of flavour and production.</title>
        <authorList>
            <person name="Hasing T."/>
            <person name="Tang H."/>
            <person name="Brym M."/>
            <person name="Khazi F."/>
            <person name="Huang T."/>
            <person name="Chambers A.H."/>
        </authorList>
    </citation>
    <scope>NUCLEOTIDE SEQUENCE [LARGE SCALE GENOMIC DNA]</scope>
    <source>
        <tissue evidence="1">Leaf</tissue>
    </source>
</reference>
<evidence type="ECO:0000313" key="2">
    <source>
        <dbReference type="Proteomes" id="UP000636800"/>
    </source>
</evidence>
<sequence>MQRLLAARPCLCESSSRGSSFIERTVPSCCPSSPLFLGILLRIAGSGLSLPSKVLYGEAIMNFFTKKTTAKDALRTSKRDMSVATRGIEREIASLQLEEKKLVAEIKKTAKIGNEAATRILARQLVRLRQQITNLQGSRAQIRGVTTHTQAMYASTAISAGMKGASKAMAAMNKEMKPAKQAKIMREFQKQSTQMDMTLEMMSEAIDETLDKDEAEEETEELTNQVLDEIGVDIASQLSSAPKGRIAASHNKVERALSTAAAKTPDVDDLEKRLASLRRI</sequence>
<protein>
    <submittedName>
        <fullName evidence="1">Uncharacterized protein</fullName>
    </submittedName>
</protein>
<dbReference type="PANTHER" id="PTHR10476">
    <property type="entry name" value="CHARGED MULTIVESICULAR BODY PROTEIN"/>
    <property type="match status" value="1"/>
</dbReference>
<dbReference type="Pfam" id="PF03357">
    <property type="entry name" value="Snf7"/>
    <property type="match status" value="1"/>
</dbReference>
<dbReference type="AlphaFoldDB" id="A0A835RPU2"/>
<dbReference type="Proteomes" id="UP000636800">
    <property type="component" value="Chromosome 1"/>
</dbReference>
<name>A0A835RPU2_VANPL</name>
<evidence type="ECO:0000313" key="1">
    <source>
        <dbReference type="EMBL" id="KAG0496265.1"/>
    </source>
</evidence>
<organism evidence="1 2">
    <name type="scientific">Vanilla planifolia</name>
    <name type="common">Vanilla</name>
    <dbReference type="NCBI Taxonomy" id="51239"/>
    <lineage>
        <taxon>Eukaryota</taxon>
        <taxon>Viridiplantae</taxon>
        <taxon>Streptophyta</taxon>
        <taxon>Embryophyta</taxon>
        <taxon>Tracheophyta</taxon>
        <taxon>Spermatophyta</taxon>
        <taxon>Magnoliopsida</taxon>
        <taxon>Liliopsida</taxon>
        <taxon>Asparagales</taxon>
        <taxon>Orchidaceae</taxon>
        <taxon>Vanilloideae</taxon>
        <taxon>Vanilleae</taxon>
        <taxon>Vanilla</taxon>
    </lineage>
</organism>
<gene>
    <name evidence="1" type="ORF">HPP92_000956</name>
</gene>
<proteinExistence type="predicted"/>
<dbReference type="InterPro" id="IPR005024">
    <property type="entry name" value="Snf7_fam"/>
</dbReference>
<dbReference type="EMBL" id="JADCNL010000001">
    <property type="protein sequence ID" value="KAG0496265.1"/>
    <property type="molecule type" value="Genomic_DNA"/>
</dbReference>
<comment type="caution">
    <text evidence="1">The sequence shown here is derived from an EMBL/GenBank/DDBJ whole genome shotgun (WGS) entry which is preliminary data.</text>
</comment>
<accession>A0A835RPU2</accession>
<dbReference type="OrthoDB" id="275301at2759"/>
<keyword evidence="2" id="KW-1185">Reference proteome</keyword>